<dbReference type="OrthoDB" id="3262920at2759"/>
<dbReference type="CDD" id="cd01647">
    <property type="entry name" value="RT_LTR"/>
    <property type="match status" value="1"/>
</dbReference>
<dbReference type="PANTHER" id="PTHR15503">
    <property type="entry name" value="LDOC1 RELATED"/>
    <property type="match status" value="1"/>
</dbReference>
<keyword evidence="2" id="KW-0378">Hydrolase</keyword>
<feature type="region of interest" description="Disordered" evidence="1">
    <location>
        <begin position="22"/>
        <end position="58"/>
    </location>
</feature>
<proteinExistence type="predicted"/>
<dbReference type="Gene3D" id="3.10.10.10">
    <property type="entry name" value="HIV Type 1 Reverse Transcriptase, subunit A, domain 1"/>
    <property type="match status" value="1"/>
</dbReference>
<reference evidence="2" key="1">
    <citation type="submission" date="2022-07" db="EMBL/GenBank/DDBJ databases">
        <title>The genome of Lyophyllum shimeji provides insight into the initial evolution of ectomycorrhizal fungal genome.</title>
        <authorList>
            <person name="Kobayashi Y."/>
            <person name="Shibata T."/>
            <person name="Hirakawa H."/>
            <person name="Shigenobu S."/>
            <person name="Nishiyama T."/>
            <person name="Yamada A."/>
            <person name="Hasebe M."/>
            <person name="Kawaguchi M."/>
        </authorList>
    </citation>
    <scope>NUCLEOTIDE SEQUENCE</scope>
    <source>
        <strain evidence="2">AT787</strain>
    </source>
</reference>
<feature type="compositionally biased region" description="Basic residues" evidence="1">
    <location>
        <begin position="354"/>
        <end position="363"/>
    </location>
</feature>
<organism evidence="2 3">
    <name type="scientific">Lyophyllum shimeji</name>
    <name type="common">Hon-shimeji</name>
    <name type="synonym">Tricholoma shimeji</name>
    <dbReference type="NCBI Taxonomy" id="47721"/>
    <lineage>
        <taxon>Eukaryota</taxon>
        <taxon>Fungi</taxon>
        <taxon>Dikarya</taxon>
        <taxon>Basidiomycota</taxon>
        <taxon>Agaricomycotina</taxon>
        <taxon>Agaricomycetes</taxon>
        <taxon>Agaricomycetidae</taxon>
        <taxon>Agaricales</taxon>
        <taxon>Tricholomatineae</taxon>
        <taxon>Lyophyllaceae</taxon>
        <taxon>Lyophyllum</taxon>
    </lineage>
</organism>
<dbReference type="GO" id="GO:0008233">
    <property type="term" value="F:peptidase activity"/>
    <property type="evidence" value="ECO:0007669"/>
    <property type="project" value="UniProtKB-KW"/>
</dbReference>
<dbReference type="SUPFAM" id="SSF50630">
    <property type="entry name" value="Acid proteases"/>
    <property type="match status" value="1"/>
</dbReference>
<dbReference type="InterPro" id="IPR043128">
    <property type="entry name" value="Rev_trsase/Diguanyl_cyclase"/>
</dbReference>
<evidence type="ECO:0000313" key="2">
    <source>
        <dbReference type="EMBL" id="GLB45973.1"/>
    </source>
</evidence>
<evidence type="ECO:0000256" key="1">
    <source>
        <dbReference type="SAM" id="MobiDB-lite"/>
    </source>
</evidence>
<feature type="compositionally biased region" description="Polar residues" evidence="1">
    <location>
        <begin position="332"/>
        <end position="349"/>
    </location>
</feature>
<sequence>MTTEERDDWVMGLLADLDAVRAAASTEAQAEAPAAAEEERRTPLPTVTKSNFGPPDSDVPEVTINVRCRRGLPRWEKRLPRSFTLAATPSRNSLILGVEVETTDTQEILGLKALLDSGASGLFLHIRFVREHGITTRTLSRPIPVKNVDGTANAAGAITEVVDLVLRYNGHSERVVFAVTDLGEQDMILGYTWLKEHNPEIDWAAGTVSMSRCRPAARRAERSGVPAPEPELDDIPELYPDPDCEDDPPPEANPETDPVPDSREADTMEEGDRLLATALFGYPAAEEIRASQTTSQRLAEAFARNSAPKDFRDAVPDYLHDFRGLYSPRPRSMNSRSASNGTTLSNSNPAPRLARARSGRIRPSKSPMASPVFFIKKKDGSLRLVQDYRALNAITVKNRYPLPLISELINNLRGARYFT</sequence>
<gene>
    <name evidence="2" type="ORF">LshimejAT787_4600040</name>
</gene>
<dbReference type="AlphaFoldDB" id="A0A9P3Q1M1"/>
<keyword evidence="3" id="KW-1185">Reference proteome</keyword>
<dbReference type="GO" id="GO:0006508">
    <property type="term" value="P:proteolysis"/>
    <property type="evidence" value="ECO:0007669"/>
    <property type="project" value="UniProtKB-KW"/>
</dbReference>
<dbReference type="PANTHER" id="PTHR15503:SF22">
    <property type="entry name" value="TRANSPOSON TY3-I GAG POLYPROTEIN"/>
    <property type="match status" value="1"/>
</dbReference>
<dbReference type="Pfam" id="PF13975">
    <property type="entry name" value="gag-asp_proteas"/>
    <property type="match status" value="1"/>
</dbReference>
<dbReference type="CDD" id="cd00303">
    <property type="entry name" value="retropepsin_like"/>
    <property type="match status" value="1"/>
</dbReference>
<feature type="compositionally biased region" description="Acidic residues" evidence="1">
    <location>
        <begin position="230"/>
        <end position="249"/>
    </location>
</feature>
<dbReference type="InterPro" id="IPR043502">
    <property type="entry name" value="DNA/RNA_pol_sf"/>
</dbReference>
<dbReference type="Gene3D" id="2.40.70.10">
    <property type="entry name" value="Acid Proteases"/>
    <property type="match status" value="1"/>
</dbReference>
<accession>A0A9P3Q1M1</accession>
<feature type="compositionally biased region" description="Low complexity" evidence="1">
    <location>
        <begin position="22"/>
        <end position="35"/>
    </location>
</feature>
<dbReference type="Gene3D" id="3.30.70.270">
    <property type="match status" value="1"/>
</dbReference>
<dbReference type="Proteomes" id="UP001063166">
    <property type="component" value="Unassembled WGS sequence"/>
</dbReference>
<feature type="region of interest" description="Disordered" evidence="1">
    <location>
        <begin position="325"/>
        <end position="366"/>
    </location>
</feature>
<comment type="caution">
    <text evidence="2">The sequence shown here is derived from an EMBL/GenBank/DDBJ whole genome shotgun (WGS) entry which is preliminary data.</text>
</comment>
<dbReference type="InterPro" id="IPR021109">
    <property type="entry name" value="Peptidase_aspartic_dom_sf"/>
</dbReference>
<protein>
    <submittedName>
        <fullName evidence="2">Retroviral aspartyl protease</fullName>
    </submittedName>
</protein>
<feature type="region of interest" description="Disordered" evidence="1">
    <location>
        <begin position="218"/>
        <end position="268"/>
    </location>
</feature>
<dbReference type="InterPro" id="IPR032567">
    <property type="entry name" value="RTL1-rel"/>
</dbReference>
<evidence type="ECO:0000313" key="3">
    <source>
        <dbReference type="Proteomes" id="UP001063166"/>
    </source>
</evidence>
<keyword evidence="2" id="KW-0645">Protease</keyword>
<dbReference type="SUPFAM" id="SSF56672">
    <property type="entry name" value="DNA/RNA polymerases"/>
    <property type="match status" value="1"/>
</dbReference>
<name>A0A9P3Q1M1_LYOSH</name>
<dbReference type="EMBL" id="BRPK01000046">
    <property type="protein sequence ID" value="GLB45973.1"/>
    <property type="molecule type" value="Genomic_DNA"/>
</dbReference>